<proteinExistence type="inferred from homology"/>
<dbReference type="GO" id="GO:0006364">
    <property type="term" value="P:rRNA processing"/>
    <property type="evidence" value="ECO:0007669"/>
    <property type="project" value="UniProtKB-KW"/>
</dbReference>
<feature type="compositionally biased region" description="Low complexity" evidence="5">
    <location>
        <begin position="124"/>
        <end position="137"/>
    </location>
</feature>
<dbReference type="PANTHER" id="PTHR21250">
    <property type="entry name" value="PRE-RRNA-PROCESSING PROTEIN TSR2 HOMOLOG"/>
    <property type="match status" value="1"/>
</dbReference>
<evidence type="ECO:0000256" key="1">
    <source>
        <dbReference type="ARBA" id="ARBA00002210"/>
    </source>
</evidence>
<dbReference type="Proteomes" id="UP001168821">
    <property type="component" value="Unassembled WGS sequence"/>
</dbReference>
<dbReference type="AlphaFoldDB" id="A0AA38M820"/>
<dbReference type="Pfam" id="PF10273">
    <property type="entry name" value="WGG"/>
    <property type="match status" value="1"/>
</dbReference>
<evidence type="ECO:0000256" key="5">
    <source>
        <dbReference type="SAM" id="MobiDB-lite"/>
    </source>
</evidence>
<comment type="caution">
    <text evidence="6">The sequence shown here is derived from an EMBL/GenBank/DDBJ whole genome shotgun (WGS) entry which is preliminary data.</text>
</comment>
<evidence type="ECO:0000313" key="6">
    <source>
        <dbReference type="EMBL" id="KAJ3646883.1"/>
    </source>
</evidence>
<evidence type="ECO:0000313" key="7">
    <source>
        <dbReference type="Proteomes" id="UP001168821"/>
    </source>
</evidence>
<name>A0AA38M820_9CUCU</name>
<evidence type="ECO:0000256" key="2">
    <source>
        <dbReference type="ARBA" id="ARBA00006524"/>
    </source>
</evidence>
<comment type="function">
    <text evidence="1">May be involved in 20S pre-rRNA processing.</text>
</comment>
<keyword evidence="4" id="KW-0698">rRNA processing</keyword>
<comment type="similarity">
    <text evidence="2">Belongs to the TSR2 family.</text>
</comment>
<dbReference type="EMBL" id="JALNTZ010000007">
    <property type="protein sequence ID" value="KAJ3646883.1"/>
    <property type="molecule type" value="Genomic_DNA"/>
</dbReference>
<keyword evidence="7" id="KW-1185">Reference proteome</keyword>
<protein>
    <recommendedName>
        <fullName evidence="3">Pre-rRNA-processing protein TSR2 homolog</fullName>
    </recommendedName>
</protein>
<dbReference type="InterPro" id="IPR019398">
    <property type="entry name" value="Pre-rRNA_process_TSR2"/>
</dbReference>
<sequence>MAEAFRRVVEQVFHNWTALNLAVEYSDSPYKTKEMVGEFISNMVQYCLFSSDVDPSSIEEVLDDTMDQEFETLCEDNSTKEVAAVLYRFMNIIKQEDSAKFEEEFQKLPVNTTCTFRARKRSSESVSSTNDSSESAEIGNCPGVPMELDSEWMVVKSRKRR</sequence>
<organism evidence="6 7">
    <name type="scientific">Zophobas morio</name>
    <dbReference type="NCBI Taxonomy" id="2755281"/>
    <lineage>
        <taxon>Eukaryota</taxon>
        <taxon>Metazoa</taxon>
        <taxon>Ecdysozoa</taxon>
        <taxon>Arthropoda</taxon>
        <taxon>Hexapoda</taxon>
        <taxon>Insecta</taxon>
        <taxon>Pterygota</taxon>
        <taxon>Neoptera</taxon>
        <taxon>Endopterygota</taxon>
        <taxon>Coleoptera</taxon>
        <taxon>Polyphaga</taxon>
        <taxon>Cucujiformia</taxon>
        <taxon>Tenebrionidae</taxon>
        <taxon>Zophobas</taxon>
    </lineage>
</organism>
<feature type="region of interest" description="Disordered" evidence="5">
    <location>
        <begin position="119"/>
        <end position="145"/>
    </location>
</feature>
<evidence type="ECO:0000256" key="4">
    <source>
        <dbReference type="ARBA" id="ARBA00022552"/>
    </source>
</evidence>
<reference evidence="6" key="1">
    <citation type="journal article" date="2023" name="G3 (Bethesda)">
        <title>Whole genome assemblies of Zophobas morio and Tenebrio molitor.</title>
        <authorList>
            <person name="Kaur S."/>
            <person name="Stinson S.A."/>
            <person name="diCenzo G.C."/>
        </authorList>
    </citation>
    <scope>NUCLEOTIDE SEQUENCE</scope>
    <source>
        <strain evidence="6">QUZm001</strain>
    </source>
</reference>
<evidence type="ECO:0000256" key="3">
    <source>
        <dbReference type="ARBA" id="ARBA00017551"/>
    </source>
</evidence>
<accession>A0AA38M820</accession>
<gene>
    <name evidence="6" type="ORF">Zmor_024448</name>
</gene>